<accession>A0A6B2H1N8</accession>
<dbReference type="AlphaFoldDB" id="A0A6B2H1N8"/>
<dbReference type="EMBL" id="JAAEAA010000021">
    <property type="protein sequence ID" value="NDK57189.1"/>
    <property type="molecule type" value="Genomic_DNA"/>
</dbReference>
<dbReference type="Proteomes" id="UP000478546">
    <property type="component" value="Unassembled WGS sequence"/>
</dbReference>
<reference evidence="1 2" key="1">
    <citation type="submission" date="2020-01" db="EMBL/GenBank/DDBJ databases">
        <authorList>
            <person name="Kim M.K."/>
        </authorList>
    </citation>
    <scope>NUCLEOTIDE SEQUENCE [LARGE SCALE GENOMIC DNA]</scope>
    <source>
        <strain evidence="1 2">BT213</strain>
    </source>
</reference>
<name>A0A6B2H1N8_9BACT</name>
<keyword evidence="2" id="KW-1185">Reference proteome</keyword>
<comment type="caution">
    <text evidence="1">The sequence shown here is derived from an EMBL/GenBank/DDBJ whole genome shotgun (WGS) entry which is preliminary data.</text>
</comment>
<protein>
    <submittedName>
        <fullName evidence="1">GDYXXLXY domain-containing protein</fullName>
    </submittedName>
</protein>
<evidence type="ECO:0000313" key="2">
    <source>
        <dbReference type="Proteomes" id="UP000478546"/>
    </source>
</evidence>
<organism evidence="1 2">
    <name type="scientific">Pontibacter fetidus</name>
    <dbReference type="NCBI Taxonomy" id="2700082"/>
    <lineage>
        <taxon>Bacteria</taxon>
        <taxon>Pseudomonadati</taxon>
        <taxon>Bacteroidota</taxon>
        <taxon>Cytophagia</taxon>
        <taxon>Cytophagales</taxon>
        <taxon>Hymenobacteraceae</taxon>
        <taxon>Pontibacter</taxon>
    </lineage>
</organism>
<gene>
    <name evidence="1" type="ORF">GWO68_14790</name>
</gene>
<proteinExistence type="predicted"/>
<sequence>MQTNLKAIVVLVNLVLVLAYVNWSVAEKEDTLENGELVLLKLAPVDPRSLMQGDYMRLNYAISQPWQQLQTGDSTTRPTQQPQQTLDNLKSRGYAVLKLDAHHVAQLVRYQPEEEPLHQSELLLKYTKGDWALNLGAESYFFEEGQAKTFEQAEYGGLRVDKQGNSVLVGLYDKNRNLLKPKRAETLEK</sequence>
<evidence type="ECO:0000313" key="1">
    <source>
        <dbReference type="EMBL" id="NDK57189.1"/>
    </source>
</evidence>
<dbReference type="Pfam" id="PF14345">
    <property type="entry name" value="GDYXXLXY"/>
    <property type="match status" value="1"/>
</dbReference>
<dbReference type="InterPro" id="IPR025833">
    <property type="entry name" value="GDYXXLXY"/>
</dbReference>
<dbReference type="RefSeq" id="WP_162347251.1">
    <property type="nucleotide sequence ID" value="NZ_JAAEAA010000021.1"/>
</dbReference>